<dbReference type="InterPro" id="IPR000253">
    <property type="entry name" value="FHA_dom"/>
</dbReference>
<dbReference type="OrthoDB" id="283378at2"/>
<dbReference type="SMART" id="SM00240">
    <property type="entry name" value="FHA"/>
    <property type="match status" value="1"/>
</dbReference>
<feature type="compositionally biased region" description="Basic and acidic residues" evidence="1">
    <location>
        <begin position="178"/>
        <end position="213"/>
    </location>
</feature>
<dbReference type="PROSITE" id="PS50006">
    <property type="entry name" value="FHA_DOMAIN"/>
    <property type="match status" value="1"/>
</dbReference>
<dbReference type="KEGG" id="llh:I41_46190"/>
<evidence type="ECO:0000259" key="2">
    <source>
        <dbReference type="PROSITE" id="PS50006"/>
    </source>
</evidence>
<gene>
    <name evidence="3" type="primary">odhI</name>
    <name evidence="3" type="ORF">I41_46190</name>
</gene>
<evidence type="ECO:0000313" key="3">
    <source>
        <dbReference type="EMBL" id="QDT75409.1"/>
    </source>
</evidence>
<feature type="region of interest" description="Disordered" evidence="1">
    <location>
        <begin position="166"/>
        <end position="224"/>
    </location>
</feature>
<dbReference type="Proteomes" id="UP000317909">
    <property type="component" value="Chromosome"/>
</dbReference>
<dbReference type="EMBL" id="CP036339">
    <property type="protein sequence ID" value="QDT75409.1"/>
    <property type="molecule type" value="Genomic_DNA"/>
</dbReference>
<feature type="compositionally biased region" description="Low complexity" evidence="1">
    <location>
        <begin position="166"/>
        <end position="176"/>
    </location>
</feature>
<dbReference type="InterPro" id="IPR008984">
    <property type="entry name" value="SMAD_FHA_dom_sf"/>
</dbReference>
<dbReference type="AlphaFoldDB" id="A0A517U456"/>
<feature type="domain" description="FHA" evidence="2">
    <location>
        <begin position="24"/>
        <end position="73"/>
    </location>
</feature>
<dbReference type="PANTHER" id="PTHR23308">
    <property type="entry name" value="NUCLEAR INHIBITOR OF PROTEIN PHOSPHATASE-1"/>
    <property type="match status" value="1"/>
</dbReference>
<evidence type="ECO:0000256" key="1">
    <source>
        <dbReference type="SAM" id="MobiDB-lite"/>
    </source>
</evidence>
<dbReference type="Pfam" id="PF00498">
    <property type="entry name" value="FHA"/>
    <property type="match status" value="1"/>
</dbReference>
<sequence length="224" mass="23662">MDVNLKVLEGAKVGAKIAIKKPEFTIGRSQACSLCAGSSAVSRQHCMISRDESKVTIRDMGSRNGTLVNGNKIEGTVELASGDEITVGPLKFLLTITSSLNSVKKPEVKSVAEAVVRTATTPSDSIGDDDISKWLLGPNSALNETQTIRIDDTNAIQKMHAAAAEAASAEVQAAEAAESEKPTDHSGKPAKPEPGKLPKVADKSGTKDSREAAVEALRAWSRRR</sequence>
<accession>A0A517U456</accession>
<dbReference type="RefSeq" id="WP_145435064.1">
    <property type="nucleotide sequence ID" value="NZ_CP036339.1"/>
</dbReference>
<evidence type="ECO:0000313" key="4">
    <source>
        <dbReference type="Proteomes" id="UP000317909"/>
    </source>
</evidence>
<reference evidence="3 4" key="1">
    <citation type="submission" date="2019-02" db="EMBL/GenBank/DDBJ databases">
        <title>Deep-cultivation of Planctomycetes and their phenomic and genomic characterization uncovers novel biology.</title>
        <authorList>
            <person name="Wiegand S."/>
            <person name="Jogler M."/>
            <person name="Boedeker C."/>
            <person name="Pinto D."/>
            <person name="Vollmers J."/>
            <person name="Rivas-Marin E."/>
            <person name="Kohn T."/>
            <person name="Peeters S.H."/>
            <person name="Heuer A."/>
            <person name="Rast P."/>
            <person name="Oberbeckmann S."/>
            <person name="Bunk B."/>
            <person name="Jeske O."/>
            <person name="Meyerdierks A."/>
            <person name="Storesund J.E."/>
            <person name="Kallscheuer N."/>
            <person name="Luecker S."/>
            <person name="Lage O.M."/>
            <person name="Pohl T."/>
            <person name="Merkel B.J."/>
            <person name="Hornburger P."/>
            <person name="Mueller R.-W."/>
            <person name="Bruemmer F."/>
            <person name="Labrenz M."/>
            <person name="Spormann A.M."/>
            <person name="Op den Camp H."/>
            <person name="Overmann J."/>
            <person name="Amann R."/>
            <person name="Jetten M.S.M."/>
            <person name="Mascher T."/>
            <person name="Medema M.H."/>
            <person name="Devos D.P."/>
            <person name="Kaster A.-K."/>
            <person name="Ovreas L."/>
            <person name="Rohde M."/>
            <person name="Galperin M.Y."/>
            <person name="Jogler C."/>
        </authorList>
    </citation>
    <scope>NUCLEOTIDE SEQUENCE [LARGE SCALE GENOMIC DNA]</scope>
    <source>
        <strain evidence="3 4">I41</strain>
    </source>
</reference>
<dbReference type="InterPro" id="IPR050923">
    <property type="entry name" value="Cell_Proc_Reg/RNA_Proc"/>
</dbReference>
<protein>
    <submittedName>
        <fullName evidence="3">Oxoglutarate dehydrogenase inhibitor</fullName>
    </submittedName>
</protein>
<dbReference type="SUPFAM" id="SSF49879">
    <property type="entry name" value="SMAD/FHA domain"/>
    <property type="match status" value="1"/>
</dbReference>
<dbReference type="Gene3D" id="2.60.200.20">
    <property type="match status" value="1"/>
</dbReference>
<proteinExistence type="predicted"/>
<keyword evidence="4" id="KW-1185">Reference proteome</keyword>
<name>A0A517U456_9BACT</name>
<dbReference type="CDD" id="cd00060">
    <property type="entry name" value="FHA"/>
    <property type="match status" value="1"/>
</dbReference>
<organism evidence="3 4">
    <name type="scientific">Lacipirellula limnantheis</name>
    <dbReference type="NCBI Taxonomy" id="2528024"/>
    <lineage>
        <taxon>Bacteria</taxon>
        <taxon>Pseudomonadati</taxon>
        <taxon>Planctomycetota</taxon>
        <taxon>Planctomycetia</taxon>
        <taxon>Pirellulales</taxon>
        <taxon>Lacipirellulaceae</taxon>
        <taxon>Lacipirellula</taxon>
    </lineage>
</organism>